<keyword evidence="3 6" id="KW-0812">Transmembrane</keyword>
<feature type="transmembrane region" description="Helical" evidence="6">
    <location>
        <begin position="240"/>
        <end position="260"/>
    </location>
</feature>
<reference evidence="8 9" key="1">
    <citation type="journal article" date="2019" name="Int. J. Syst. Evol. Microbiol.">
        <title>The Global Catalogue of Microorganisms (GCM) 10K type strain sequencing project: providing services to taxonomists for standard genome sequencing and annotation.</title>
        <authorList>
            <consortium name="The Broad Institute Genomics Platform"/>
            <consortium name="The Broad Institute Genome Sequencing Center for Infectious Disease"/>
            <person name="Wu L."/>
            <person name="Ma J."/>
        </authorList>
    </citation>
    <scope>NUCLEOTIDE SEQUENCE [LARGE SCALE GENOMIC DNA]</scope>
    <source>
        <strain evidence="8 9">GX26</strain>
    </source>
</reference>
<evidence type="ECO:0000256" key="5">
    <source>
        <dbReference type="ARBA" id="ARBA00023136"/>
    </source>
</evidence>
<feature type="transmembrane region" description="Helical" evidence="6">
    <location>
        <begin position="288"/>
        <end position="310"/>
    </location>
</feature>
<evidence type="ECO:0000259" key="7">
    <source>
        <dbReference type="Pfam" id="PF00482"/>
    </source>
</evidence>
<evidence type="ECO:0000256" key="6">
    <source>
        <dbReference type="SAM" id="Phobius"/>
    </source>
</evidence>
<comment type="caution">
    <text evidence="8">The sequence shown here is derived from an EMBL/GenBank/DDBJ whole genome shotgun (WGS) entry which is preliminary data.</text>
</comment>
<dbReference type="Proteomes" id="UP001596395">
    <property type="component" value="Unassembled WGS sequence"/>
</dbReference>
<keyword evidence="4 6" id="KW-1133">Transmembrane helix</keyword>
<dbReference type="Pfam" id="PF00482">
    <property type="entry name" value="T2SSF"/>
    <property type="match status" value="1"/>
</dbReference>
<keyword evidence="2" id="KW-1003">Cell membrane</keyword>
<dbReference type="PANTHER" id="PTHR35402">
    <property type="entry name" value="INTEGRAL MEMBRANE PROTEIN-RELATED"/>
    <property type="match status" value="1"/>
</dbReference>
<sequence>MSTAAQPDSEISIRTVLEDLQQSYRRMDMPMRTYLLVVVLPSVLFAVGSIAAALIVSLPLTVAGPLVGLGVFAVFAALLYPKAVQDRSRKQIRQRFHLFLTHITVLSMTNINRVQIFRTLAGEEEYQALADEMGHLVALVDTWNQSLDDACRMRANQVNSDLLSDFLERLAYTVGSGQQISEFLMDEQDSIIQQFVIRYEADLNKLDVMKELYLSMMLSTAFVLVFAIVIPVIVGIDPTIAVGAVIGLFVIVQAGFVYAVHTISPNDPLWYREPESLTYPLGYVKARLALGIGLSIVLAAAVGVVLLGYAPVSTDVLPLPVMVALPVTPLIIPGWSVRREERRVQVRDEEFPSFVRALGAVESVKQSSTGSVLESLRKKDFGALTENIDNLYKRLHMRIDTTRSWHLFAAETGSFLIQKFGDMYVEGRRMGGEPKHLGQVISRNHSEVMKVREQRKQATTTLIGVLYGLTAASVFAFFVGLETVEMMITIMDEMGDLGRMSFLINVEGYDLQVIEFLLLLTVLLNALLSSVMVRVSDRGHQVSGYVHFVMLTWTGALTAVVTRMVVDALITV</sequence>
<feature type="transmembrane region" description="Helical" evidence="6">
    <location>
        <begin position="212"/>
        <end position="234"/>
    </location>
</feature>
<feature type="transmembrane region" description="Helical" evidence="6">
    <location>
        <begin position="459"/>
        <end position="481"/>
    </location>
</feature>
<name>A0ABD5VKZ6_9EURY</name>
<evidence type="ECO:0000256" key="1">
    <source>
        <dbReference type="ARBA" id="ARBA00004651"/>
    </source>
</evidence>
<dbReference type="NCBIfam" id="NF004704">
    <property type="entry name" value="PRK06041.1-2"/>
    <property type="match status" value="1"/>
</dbReference>
<feature type="transmembrane region" description="Helical" evidence="6">
    <location>
        <begin position="62"/>
        <end position="80"/>
    </location>
</feature>
<evidence type="ECO:0000313" key="8">
    <source>
        <dbReference type="EMBL" id="MFC6954129.1"/>
    </source>
</evidence>
<dbReference type="GO" id="GO:0005886">
    <property type="term" value="C:plasma membrane"/>
    <property type="evidence" value="ECO:0007669"/>
    <property type="project" value="UniProtKB-SubCell"/>
</dbReference>
<dbReference type="InterPro" id="IPR018076">
    <property type="entry name" value="T2SS_GspF_dom"/>
</dbReference>
<organism evidence="8 9">
    <name type="scientific">Halorubellus litoreus</name>
    <dbReference type="NCBI Taxonomy" id="755308"/>
    <lineage>
        <taxon>Archaea</taxon>
        <taxon>Methanobacteriati</taxon>
        <taxon>Methanobacteriota</taxon>
        <taxon>Stenosarchaea group</taxon>
        <taxon>Halobacteria</taxon>
        <taxon>Halobacteriales</taxon>
        <taxon>Halorubellaceae</taxon>
        <taxon>Halorubellus</taxon>
    </lineage>
</organism>
<feature type="domain" description="Type II secretion system protein GspF" evidence="7">
    <location>
        <begin position="99"/>
        <end position="226"/>
    </location>
</feature>
<keyword evidence="9" id="KW-1185">Reference proteome</keyword>
<evidence type="ECO:0000256" key="2">
    <source>
        <dbReference type="ARBA" id="ARBA00022475"/>
    </source>
</evidence>
<gene>
    <name evidence="8" type="primary">flaJ</name>
    <name evidence="8" type="ORF">ACFQGB_14790</name>
</gene>
<evidence type="ECO:0000313" key="9">
    <source>
        <dbReference type="Proteomes" id="UP001596395"/>
    </source>
</evidence>
<feature type="transmembrane region" description="Helical" evidence="6">
    <location>
        <begin position="316"/>
        <end position="337"/>
    </location>
</feature>
<accession>A0ABD5VKZ6</accession>
<evidence type="ECO:0000256" key="3">
    <source>
        <dbReference type="ARBA" id="ARBA00022692"/>
    </source>
</evidence>
<evidence type="ECO:0000256" key="4">
    <source>
        <dbReference type="ARBA" id="ARBA00022989"/>
    </source>
</evidence>
<dbReference type="PANTHER" id="PTHR35402:SF2">
    <property type="entry name" value="FLAGELLA ACCESSORY PROTEIN J"/>
    <property type="match status" value="1"/>
</dbReference>
<dbReference type="RefSeq" id="WP_336351071.1">
    <property type="nucleotide sequence ID" value="NZ_JAZAQL010000002.1"/>
</dbReference>
<proteinExistence type="predicted"/>
<keyword evidence="5 6" id="KW-0472">Membrane</keyword>
<dbReference type="AlphaFoldDB" id="A0ABD5VKZ6"/>
<feature type="transmembrane region" description="Helical" evidence="6">
    <location>
        <begin position="513"/>
        <end position="533"/>
    </location>
</feature>
<dbReference type="EMBL" id="JBHSXN010000002">
    <property type="protein sequence ID" value="MFC6954129.1"/>
    <property type="molecule type" value="Genomic_DNA"/>
</dbReference>
<protein>
    <submittedName>
        <fullName evidence="8">Archaellar assembly protein FlaJ</fullName>
    </submittedName>
</protein>
<feature type="transmembrane region" description="Helical" evidence="6">
    <location>
        <begin position="34"/>
        <end position="56"/>
    </location>
</feature>
<feature type="transmembrane region" description="Helical" evidence="6">
    <location>
        <begin position="545"/>
        <end position="566"/>
    </location>
</feature>
<dbReference type="InterPro" id="IPR056569">
    <property type="entry name" value="ArlJ-like"/>
</dbReference>
<comment type="subcellular location">
    <subcellularLocation>
        <location evidence="1">Cell membrane</location>
        <topology evidence="1">Multi-pass membrane protein</topology>
    </subcellularLocation>
</comment>